<organism evidence="1 2">
    <name type="scientific">Caulifigura coniformis</name>
    <dbReference type="NCBI Taxonomy" id="2527983"/>
    <lineage>
        <taxon>Bacteria</taxon>
        <taxon>Pseudomonadati</taxon>
        <taxon>Planctomycetota</taxon>
        <taxon>Planctomycetia</taxon>
        <taxon>Planctomycetales</taxon>
        <taxon>Planctomycetaceae</taxon>
        <taxon>Caulifigura</taxon>
    </lineage>
</organism>
<gene>
    <name evidence="1" type="ORF">Pan44_51780</name>
</gene>
<dbReference type="OrthoDB" id="282003at2"/>
<sequence length="139" mass="15351">MRLEERMYSETDTQKVIECALHSGWHLDKAHAMYELALRALKDHSLLGVAWNCIGNEIVVATRQGPPLGQPAAAALLDAGQGEVERALAGVMQNWSIEQQRDLFLGSVEKSERYGLVSRLISSFGFTPKVEINKDGSIN</sequence>
<dbReference type="RefSeq" id="WP_145034496.1">
    <property type="nucleotide sequence ID" value="NZ_CP036271.1"/>
</dbReference>
<dbReference type="AlphaFoldDB" id="A0A517SLW3"/>
<evidence type="ECO:0000313" key="1">
    <source>
        <dbReference type="EMBL" id="QDT57112.1"/>
    </source>
</evidence>
<dbReference type="EMBL" id="CP036271">
    <property type="protein sequence ID" value="QDT57112.1"/>
    <property type="molecule type" value="Genomic_DNA"/>
</dbReference>
<name>A0A517SLW3_9PLAN</name>
<dbReference type="KEGG" id="ccos:Pan44_51780"/>
<proteinExistence type="predicted"/>
<evidence type="ECO:0000313" key="2">
    <source>
        <dbReference type="Proteomes" id="UP000315700"/>
    </source>
</evidence>
<reference evidence="1 2" key="1">
    <citation type="submission" date="2019-02" db="EMBL/GenBank/DDBJ databases">
        <title>Deep-cultivation of Planctomycetes and their phenomic and genomic characterization uncovers novel biology.</title>
        <authorList>
            <person name="Wiegand S."/>
            <person name="Jogler M."/>
            <person name="Boedeker C."/>
            <person name="Pinto D."/>
            <person name="Vollmers J."/>
            <person name="Rivas-Marin E."/>
            <person name="Kohn T."/>
            <person name="Peeters S.H."/>
            <person name="Heuer A."/>
            <person name="Rast P."/>
            <person name="Oberbeckmann S."/>
            <person name="Bunk B."/>
            <person name="Jeske O."/>
            <person name="Meyerdierks A."/>
            <person name="Storesund J.E."/>
            <person name="Kallscheuer N."/>
            <person name="Luecker S."/>
            <person name="Lage O.M."/>
            <person name="Pohl T."/>
            <person name="Merkel B.J."/>
            <person name="Hornburger P."/>
            <person name="Mueller R.-W."/>
            <person name="Bruemmer F."/>
            <person name="Labrenz M."/>
            <person name="Spormann A.M."/>
            <person name="Op den Camp H."/>
            <person name="Overmann J."/>
            <person name="Amann R."/>
            <person name="Jetten M.S.M."/>
            <person name="Mascher T."/>
            <person name="Medema M.H."/>
            <person name="Devos D.P."/>
            <person name="Kaster A.-K."/>
            <person name="Ovreas L."/>
            <person name="Rohde M."/>
            <person name="Galperin M.Y."/>
            <person name="Jogler C."/>
        </authorList>
    </citation>
    <scope>NUCLEOTIDE SEQUENCE [LARGE SCALE GENOMIC DNA]</scope>
    <source>
        <strain evidence="1 2">Pan44</strain>
    </source>
</reference>
<keyword evidence="2" id="KW-1185">Reference proteome</keyword>
<dbReference type="Proteomes" id="UP000315700">
    <property type="component" value="Chromosome"/>
</dbReference>
<accession>A0A517SLW3</accession>
<protein>
    <submittedName>
        <fullName evidence="1">Uncharacterized protein</fullName>
    </submittedName>
</protein>
<dbReference type="InParanoid" id="A0A517SLW3"/>